<evidence type="ECO:0000313" key="7">
    <source>
        <dbReference type="EMBL" id="ROR03064.1"/>
    </source>
</evidence>
<organism evidence="7 8">
    <name type="scientific">Desulfosoma caldarium</name>
    <dbReference type="NCBI Taxonomy" id="610254"/>
    <lineage>
        <taxon>Bacteria</taxon>
        <taxon>Pseudomonadati</taxon>
        <taxon>Thermodesulfobacteriota</taxon>
        <taxon>Syntrophobacteria</taxon>
        <taxon>Syntrophobacterales</taxon>
        <taxon>Syntrophobacteraceae</taxon>
        <taxon>Desulfosoma</taxon>
    </lineage>
</organism>
<dbReference type="Proteomes" id="UP000276223">
    <property type="component" value="Unassembled WGS sequence"/>
</dbReference>
<dbReference type="GO" id="GO:0005829">
    <property type="term" value="C:cytosol"/>
    <property type="evidence" value="ECO:0007669"/>
    <property type="project" value="TreeGrafter"/>
</dbReference>
<dbReference type="SFLD" id="SFLDG01123">
    <property type="entry name" value="methyltransferase_(Class_B)"/>
    <property type="match status" value="1"/>
</dbReference>
<dbReference type="SFLD" id="SFLDS00029">
    <property type="entry name" value="Radical_SAM"/>
    <property type="match status" value="1"/>
</dbReference>
<dbReference type="SFLD" id="SFLDF00303">
    <property type="entry name" value="hopanoid_C2-methyltransferase"/>
    <property type="match status" value="1"/>
</dbReference>
<dbReference type="InterPro" id="IPR034466">
    <property type="entry name" value="Methyltransferase_Class_B"/>
</dbReference>
<accession>A0A3N1VJS3</accession>
<dbReference type="InterPro" id="IPR006158">
    <property type="entry name" value="Cobalamin-bd"/>
</dbReference>
<dbReference type="Pfam" id="PF04055">
    <property type="entry name" value="Radical_SAM"/>
    <property type="match status" value="1"/>
</dbReference>
<dbReference type="PANTHER" id="PTHR43409:SF3">
    <property type="entry name" value="HYPOTHETICAL METHYLTRANSFERASE"/>
    <property type="match status" value="1"/>
</dbReference>
<dbReference type="GO" id="GO:0003824">
    <property type="term" value="F:catalytic activity"/>
    <property type="evidence" value="ECO:0007669"/>
    <property type="project" value="InterPro"/>
</dbReference>
<dbReference type="SMART" id="SM00729">
    <property type="entry name" value="Elp3"/>
    <property type="match status" value="1"/>
</dbReference>
<dbReference type="InterPro" id="IPR007197">
    <property type="entry name" value="rSAM"/>
</dbReference>
<dbReference type="SUPFAM" id="SSF102114">
    <property type="entry name" value="Radical SAM enzymes"/>
    <property type="match status" value="1"/>
</dbReference>
<dbReference type="GO" id="GO:0046872">
    <property type="term" value="F:metal ion binding"/>
    <property type="evidence" value="ECO:0007669"/>
    <property type="project" value="UniProtKB-KW"/>
</dbReference>
<evidence type="ECO:0000256" key="2">
    <source>
        <dbReference type="ARBA" id="ARBA00022691"/>
    </source>
</evidence>
<feature type="domain" description="Radical SAM core" evidence="6">
    <location>
        <begin position="161"/>
        <end position="391"/>
    </location>
</feature>
<dbReference type="Pfam" id="PF02310">
    <property type="entry name" value="B12-binding"/>
    <property type="match status" value="1"/>
</dbReference>
<dbReference type="GO" id="GO:0031419">
    <property type="term" value="F:cobalamin binding"/>
    <property type="evidence" value="ECO:0007669"/>
    <property type="project" value="InterPro"/>
</dbReference>
<evidence type="ECO:0000256" key="4">
    <source>
        <dbReference type="ARBA" id="ARBA00023004"/>
    </source>
</evidence>
<sequence>MKVLLVYPEVAETFWSFKHALRIVRRKAAFPPLGLLTVAALLPSHWEKRVVDMNTRPLKDEDILWADYVFVSAMIAQRRSTKEVVRRCSSLGVPVVGGGPLFYGYAEEFPDVDHVVIGEGESIVPELVADLEAGRARPLYRTDEHPQLDRTPLPLWDLIRLKDYASMSVQYSRGCPFNCEFCDIIVLNGRKPRTKPPEQMIAELEALYARKWQGSVFIVDDNFIGNKHSVKTVLEHIIRWQERRGRKFSFYTEASVDLAEDKELMDLMVRAGFNKVFLGLETPSTESLKECGKGQNLRRPLAESVRIIQENGLAVMGGFIIGFDNDPPDIFQKQVHFVQSTGVVTAMIGLLTAVPETRLYKRLEREGRLLFKPNGDNTSIEGTLNFIPKMDRQKIMDGYRWVMDTIYSPQMYYERIKAFLETYRPRAKAVLEKNDIVTFLRSLWYLGVRDTKDSRSCFWKLLKETLLHYRASLADVVTVLVYGYHFRKLFHSGMFKNSEVADGHS</sequence>
<protein>
    <submittedName>
        <fullName evidence="7">Radical SAM superfamily enzyme YgiQ (UPF0313 family)</fullName>
    </submittedName>
</protein>
<dbReference type="AlphaFoldDB" id="A0A3N1VJS3"/>
<dbReference type="InterPro" id="IPR034530">
    <property type="entry name" value="HpnP-like"/>
</dbReference>
<dbReference type="InterPro" id="IPR023404">
    <property type="entry name" value="rSAM_horseshoe"/>
</dbReference>
<gene>
    <name evidence="7" type="ORF">EDC27_0319</name>
</gene>
<evidence type="ECO:0000256" key="5">
    <source>
        <dbReference type="ARBA" id="ARBA00023014"/>
    </source>
</evidence>
<keyword evidence="4" id="KW-0408">Iron</keyword>
<dbReference type="PROSITE" id="PS51918">
    <property type="entry name" value="RADICAL_SAM"/>
    <property type="match status" value="1"/>
</dbReference>
<dbReference type="EMBL" id="RJVA01000009">
    <property type="protein sequence ID" value="ROR03064.1"/>
    <property type="molecule type" value="Genomic_DNA"/>
</dbReference>
<comment type="caution">
    <text evidence="7">The sequence shown here is derived from an EMBL/GenBank/DDBJ whole genome shotgun (WGS) entry which is preliminary data.</text>
</comment>
<reference evidence="7 8" key="1">
    <citation type="submission" date="2018-11" db="EMBL/GenBank/DDBJ databases">
        <title>Genomic Encyclopedia of Type Strains, Phase IV (KMG-IV): sequencing the most valuable type-strain genomes for metagenomic binning, comparative biology and taxonomic classification.</title>
        <authorList>
            <person name="Goeker M."/>
        </authorList>
    </citation>
    <scope>NUCLEOTIDE SEQUENCE [LARGE SCALE GENOMIC DNA]</scope>
    <source>
        <strain evidence="7 8">DSM 22027</strain>
    </source>
</reference>
<proteinExistence type="predicted"/>
<name>A0A3N1VJS3_9BACT</name>
<dbReference type="RefSeq" id="WP_123288861.1">
    <property type="nucleotide sequence ID" value="NZ_RJVA01000009.1"/>
</dbReference>
<keyword evidence="2" id="KW-0949">S-adenosyl-L-methionine</keyword>
<dbReference type="CDD" id="cd01335">
    <property type="entry name" value="Radical_SAM"/>
    <property type="match status" value="1"/>
</dbReference>
<dbReference type="GO" id="GO:0051536">
    <property type="term" value="F:iron-sulfur cluster binding"/>
    <property type="evidence" value="ECO:0007669"/>
    <property type="project" value="UniProtKB-KW"/>
</dbReference>
<dbReference type="Gene3D" id="3.80.30.20">
    <property type="entry name" value="tm_1862 like domain"/>
    <property type="match status" value="1"/>
</dbReference>
<dbReference type="PANTHER" id="PTHR43409">
    <property type="entry name" value="ANAEROBIC MAGNESIUM-PROTOPORPHYRIN IX MONOMETHYL ESTER CYCLASE-RELATED"/>
    <property type="match status" value="1"/>
</dbReference>
<dbReference type="Pfam" id="PF13282">
    <property type="entry name" value="DUF4070"/>
    <property type="match status" value="1"/>
</dbReference>
<evidence type="ECO:0000259" key="6">
    <source>
        <dbReference type="PROSITE" id="PS51918"/>
    </source>
</evidence>
<evidence type="ECO:0000256" key="3">
    <source>
        <dbReference type="ARBA" id="ARBA00022723"/>
    </source>
</evidence>
<keyword evidence="3" id="KW-0479">Metal-binding</keyword>
<dbReference type="Gene3D" id="3.40.50.280">
    <property type="entry name" value="Cobalamin-binding domain"/>
    <property type="match status" value="1"/>
</dbReference>
<keyword evidence="5" id="KW-0411">Iron-sulfur</keyword>
<keyword evidence="8" id="KW-1185">Reference proteome</keyword>
<evidence type="ECO:0000313" key="8">
    <source>
        <dbReference type="Proteomes" id="UP000276223"/>
    </source>
</evidence>
<evidence type="ECO:0000256" key="1">
    <source>
        <dbReference type="ARBA" id="ARBA00001966"/>
    </source>
</evidence>
<dbReference type="OrthoDB" id="9762608at2"/>
<dbReference type="SFLD" id="SFLDG01082">
    <property type="entry name" value="B12-binding_domain_containing"/>
    <property type="match status" value="1"/>
</dbReference>
<dbReference type="InterPro" id="IPR025274">
    <property type="entry name" value="DUF4070"/>
</dbReference>
<comment type="cofactor">
    <cofactor evidence="1">
        <name>[4Fe-4S] cluster</name>
        <dbReference type="ChEBI" id="CHEBI:49883"/>
    </cofactor>
</comment>
<dbReference type="InterPro" id="IPR006638">
    <property type="entry name" value="Elp3/MiaA/NifB-like_rSAM"/>
</dbReference>
<dbReference type="InterPro" id="IPR058240">
    <property type="entry name" value="rSAM_sf"/>
</dbReference>
<dbReference type="InterPro" id="IPR051198">
    <property type="entry name" value="BchE-like"/>
</dbReference>